<sequence length="456" mass="51786">MSALLAQLRGYSRLGGSGSELPTTAEKQQQQQQQSLIRLGAHKRLVRVVVGLGVLCFLAYTCPPIDKETRRLGGSPGFYYLENVWYNNRTFHAYSSLPDALPKQDETLSALGFVVAEHAREQAPDVCFAGTTLFLNEGAGDAWSGMYHYYHFAAENVLGGLAAMATWAGARDLVLGKGMGKGKHGAARDRYVPDQIIVPWDNRWHDVYGMNDMVVEGIWNDQHLGPDQWAVLEEDMEGSDGWIYFERIVIVDRWAAHRHSPQVEKWYKMAAGIFEEHHQPHFFSGARNRLLHHYDIHPRKPSDPQQIVYIDRQNSDRKLPDATHTELLRQLETFSETERVDFRYLKLEDMSPRDQIEAVARASIMLGVHGNGLTHELWLPEDSTVIELWPPHSFQRDYECVATVLGHEYVAIRNDSIYTKQQQTSHTKGPDELHSGTPILLDVPFFMSVLKGLVRG</sequence>
<name>A0A427XPX4_9TREE</name>
<dbReference type="PANTHER" id="PTHR20961:SF38">
    <property type="entry name" value="PROTEIN O-LINKED-MANNOSE BETA-1,4-N-ACETYLGLUCOSAMINYLTRANSFERASE 2"/>
    <property type="match status" value="1"/>
</dbReference>
<keyword evidence="4" id="KW-0812">Transmembrane</keyword>
<dbReference type="GO" id="GO:0035269">
    <property type="term" value="P:protein O-linked glycosylation via mannose"/>
    <property type="evidence" value="ECO:0007669"/>
    <property type="project" value="TreeGrafter"/>
</dbReference>
<proteinExistence type="predicted"/>
<keyword evidence="5" id="KW-1133">Transmembrane helix</keyword>
<dbReference type="OrthoDB" id="529273at2759"/>
<dbReference type="PANTHER" id="PTHR20961">
    <property type="entry name" value="GLYCOSYLTRANSFERASE"/>
    <property type="match status" value="1"/>
</dbReference>
<reference evidence="9 10" key="1">
    <citation type="submission" date="2018-11" db="EMBL/GenBank/DDBJ databases">
        <title>Genome sequence of Apiotrichum porosum DSM 27194.</title>
        <authorList>
            <person name="Aliyu H."/>
            <person name="Gorte O."/>
            <person name="Ochsenreither K."/>
        </authorList>
    </citation>
    <scope>NUCLEOTIDE SEQUENCE [LARGE SCALE GENOMIC DNA]</scope>
    <source>
        <strain evidence="9 10">DSM 27194</strain>
    </source>
</reference>
<keyword evidence="3" id="KW-0808">Transferase</keyword>
<dbReference type="Proteomes" id="UP000279236">
    <property type="component" value="Unassembled WGS sequence"/>
</dbReference>
<evidence type="ECO:0000313" key="9">
    <source>
        <dbReference type="EMBL" id="RSH80889.1"/>
    </source>
</evidence>
<organism evidence="9 10">
    <name type="scientific">Apiotrichum porosum</name>
    <dbReference type="NCBI Taxonomy" id="105984"/>
    <lineage>
        <taxon>Eukaryota</taxon>
        <taxon>Fungi</taxon>
        <taxon>Dikarya</taxon>
        <taxon>Basidiomycota</taxon>
        <taxon>Agaricomycotina</taxon>
        <taxon>Tremellomycetes</taxon>
        <taxon>Trichosporonales</taxon>
        <taxon>Trichosporonaceae</taxon>
        <taxon>Apiotrichum</taxon>
    </lineage>
</organism>
<evidence type="ECO:0000256" key="5">
    <source>
        <dbReference type="ARBA" id="ARBA00022989"/>
    </source>
</evidence>
<dbReference type="EMBL" id="RSCE01000007">
    <property type="protein sequence ID" value="RSH80889.1"/>
    <property type="molecule type" value="Genomic_DNA"/>
</dbReference>
<keyword evidence="6" id="KW-0472">Membrane</keyword>
<evidence type="ECO:0000256" key="1">
    <source>
        <dbReference type="ARBA" id="ARBA00004167"/>
    </source>
</evidence>
<evidence type="ECO:0000259" key="8">
    <source>
        <dbReference type="Pfam" id="PF04577"/>
    </source>
</evidence>
<keyword evidence="7" id="KW-0325">Glycoprotein</keyword>
<comment type="caution">
    <text evidence="9">The sequence shown here is derived from an EMBL/GenBank/DDBJ whole genome shotgun (WGS) entry which is preliminary data.</text>
</comment>
<dbReference type="GO" id="GO:0097363">
    <property type="term" value="F:protein O-acetylglucosaminyltransferase activity"/>
    <property type="evidence" value="ECO:0007669"/>
    <property type="project" value="TreeGrafter"/>
</dbReference>
<accession>A0A427XPX4</accession>
<evidence type="ECO:0000256" key="3">
    <source>
        <dbReference type="ARBA" id="ARBA00022679"/>
    </source>
</evidence>
<dbReference type="GO" id="GO:0005783">
    <property type="term" value="C:endoplasmic reticulum"/>
    <property type="evidence" value="ECO:0007669"/>
    <property type="project" value="TreeGrafter"/>
</dbReference>
<dbReference type="GO" id="GO:0016020">
    <property type="term" value="C:membrane"/>
    <property type="evidence" value="ECO:0007669"/>
    <property type="project" value="UniProtKB-SubCell"/>
</dbReference>
<feature type="domain" description="Glycosyltransferase 61 catalytic" evidence="8">
    <location>
        <begin position="196"/>
        <end position="386"/>
    </location>
</feature>
<comment type="subcellular location">
    <subcellularLocation>
        <location evidence="1">Membrane</location>
        <topology evidence="1">Single-pass membrane protein</topology>
    </subcellularLocation>
</comment>
<keyword evidence="2" id="KW-0328">Glycosyltransferase</keyword>
<protein>
    <recommendedName>
        <fullName evidence="8">Glycosyltransferase 61 catalytic domain-containing protein</fullName>
    </recommendedName>
</protein>
<dbReference type="AlphaFoldDB" id="A0A427XPX4"/>
<gene>
    <name evidence="9" type="ORF">EHS24_008316</name>
</gene>
<evidence type="ECO:0000313" key="10">
    <source>
        <dbReference type="Proteomes" id="UP000279236"/>
    </source>
</evidence>
<evidence type="ECO:0000256" key="7">
    <source>
        <dbReference type="ARBA" id="ARBA00023180"/>
    </source>
</evidence>
<dbReference type="GeneID" id="39592859"/>
<dbReference type="STRING" id="105984.A0A427XPX4"/>
<keyword evidence="10" id="KW-1185">Reference proteome</keyword>
<dbReference type="InterPro" id="IPR049625">
    <property type="entry name" value="Glyco_transf_61_cat"/>
</dbReference>
<evidence type="ECO:0000256" key="6">
    <source>
        <dbReference type="ARBA" id="ARBA00023136"/>
    </source>
</evidence>
<evidence type="ECO:0000256" key="4">
    <source>
        <dbReference type="ARBA" id="ARBA00022692"/>
    </source>
</evidence>
<dbReference type="RefSeq" id="XP_028475608.1">
    <property type="nucleotide sequence ID" value="XM_028623634.1"/>
</dbReference>
<evidence type="ECO:0000256" key="2">
    <source>
        <dbReference type="ARBA" id="ARBA00022676"/>
    </source>
</evidence>
<dbReference type="Pfam" id="PF04577">
    <property type="entry name" value="Glyco_transf_61"/>
    <property type="match status" value="1"/>
</dbReference>
<dbReference type="InterPro" id="IPR007657">
    <property type="entry name" value="Glycosyltransferase_61"/>
</dbReference>